<gene>
    <name evidence="2" type="ORF">GGR14_001068</name>
</gene>
<dbReference type="GeneID" id="93099485"/>
<comment type="caution">
    <text evidence="2">The sequence shown here is derived from an EMBL/GenBank/DDBJ whole genome shotgun (WGS) entry which is preliminary data.</text>
</comment>
<sequence length="324" mass="36105">MMRFNAILKTKRVYMLYLLPFILAAIAFLRFTFGPDDFSVCPDLGVISIPAFQEQGGLWWKEIGVLALLCLSFLVFFVADRYKFLSHITVLPAVVYAFLCIGVICRYGMSDYLVAALCVVLAVARLQSAIVNTQSNSPVFGFGLFSTLAVLLCPKLIMLIVWAIIVLPFSGRAALKDLVALFIGIFSALFFTGCYYFLTDRLATLPDVFVQALTSGQVFWTIMPEKVAAFVVIGVLIVVSLYNVVVNYPMAIVAQRRGMLSMLSMLLFVGSSLFFIPFNCHGITLITAIPLSYMFTQYFISHRTRWLGNVLFLLFIAACVLLVL</sequence>
<accession>A0A7W6MXX0</accession>
<evidence type="ECO:0000313" key="2">
    <source>
        <dbReference type="EMBL" id="MBB4025296.1"/>
    </source>
</evidence>
<name>A0A7W6MXX0_9BACT</name>
<dbReference type="AlphaFoldDB" id="A0A7W6MXX0"/>
<keyword evidence="1" id="KW-0472">Membrane</keyword>
<organism evidence="2 3">
    <name type="scientific">Butyricimonas faecihominis</name>
    <dbReference type="NCBI Taxonomy" id="1472416"/>
    <lineage>
        <taxon>Bacteria</taxon>
        <taxon>Pseudomonadati</taxon>
        <taxon>Bacteroidota</taxon>
        <taxon>Bacteroidia</taxon>
        <taxon>Bacteroidales</taxon>
        <taxon>Odoribacteraceae</taxon>
        <taxon>Butyricimonas</taxon>
    </lineage>
</organism>
<protein>
    <submittedName>
        <fullName evidence="2">Uncharacterized protein</fullName>
    </submittedName>
</protein>
<feature type="transmembrane region" description="Helical" evidence="1">
    <location>
        <begin position="227"/>
        <end position="246"/>
    </location>
</feature>
<proteinExistence type="predicted"/>
<dbReference type="RefSeq" id="WP_124317834.1">
    <property type="nucleotide sequence ID" value="NZ_AP028155.1"/>
</dbReference>
<evidence type="ECO:0000313" key="3">
    <source>
        <dbReference type="Proteomes" id="UP000546007"/>
    </source>
</evidence>
<reference evidence="2 3" key="1">
    <citation type="submission" date="2020-08" db="EMBL/GenBank/DDBJ databases">
        <title>Genomic Encyclopedia of Type Strains, Phase IV (KMG-IV): sequencing the most valuable type-strain genomes for metagenomic binning, comparative biology and taxonomic classification.</title>
        <authorList>
            <person name="Goeker M."/>
        </authorList>
    </citation>
    <scope>NUCLEOTIDE SEQUENCE [LARGE SCALE GENOMIC DNA]</scope>
    <source>
        <strain evidence="2 3">DSM 105721</strain>
    </source>
</reference>
<keyword evidence="1" id="KW-1133">Transmembrane helix</keyword>
<feature type="transmembrane region" description="Helical" evidence="1">
    <location>
        <begin position="58"/>
        <end position="78"/>
    </location>
</feature>
<feature type="transmembrane region" description="Helical" evidence="1">
    <location>
        <begin position="12"/>
        <end position="29"/>
    </location>
</feature>
<feature type="transmembrane region" description="Helical" evidence="1">
    <location>
        <begin position="306"/>
        <end position="323"/>
    </location>
</feature>
<keyword evidence="3" id="KW-1185">Reference proteome</keyword>
<feature type="transmembrane region" description="Helical" evidence="1">
    <location>
        <begin position="142"/>
        <end position="166"/>
    </location>
</feature>
<dbReference type="EMBL" id="JACIES010000002">
    <property type="protein sequence ID" value="MBB4025296.1"/>
    <property type="molecule type" value="Genomic_DNA"/>
</dbReference>
<feature type="transmembrane region" description="Helical" evidence="1">
    <location>
        <begin position="178"/>
        <end position="198"/>
    </location>
</feature>
<feature type="transmembrane region" description="Helical" evidence="1">
    <location>
        <begin position="84"/>
        <end position="105"/>
    </location>
</feature>
<keyword evidence="1" id="KW-0812">Transmembrane</keyword>
<dbReference type="Proteomes" id="UP000546007">
    <property type="component" value="Unassembled WGS sequence"/>
</dbReference>
<dbReference type="OrthoDB" id="1099206at2"/>
<evidence type="ECO:0000256" key="1">
    <source>
        <dbReference type="SAM" id="Phobius"/>
    </source>
</evidence>